<feature type="transmembrane region" description="Helical" evidence="6">
    <location>
        <begin position="270"/>
        <end position="289"/>
    </location>
</feature>
<protein>
    <submittedName>
        <fullName evidence="8">Carboxylate/amino acid/amine transporter</fullName>
    </submittedName>
</protein>
<dbReference type="STRING" id="1454001.AW08_02293"/>
<keyword evidence="2 6" id="KW-0812">Transmembrane</keyword>
<feature type="transmembrane region" description="Helical" evidence="6">
    <location>
        <begin position="40"/>
        <end position="56"/>
    </location>
</feature>
<feature type="region of interest" description="Disordered" evidence="5">
    <location>
        <begin position="297"/>
        <end position="326"/>
    </location>
</feature>
<feature type="transmembrane region" description="Helical" evidence="6">
    <location>
        <begin position="246"/>
        <end position="264"/>
    </location>
</feature>
<dbReference type="SUPFAM" id="SSF103481">
    <property type="entry name" value="Multidrug resistance efflux transporter EmrE"/>
    <property type="match status" value="2"/>
</dbReference>
<evidence type="ECO:0000313" key="9">
    <source>
        <dbReference type="Proteomes" id="UP000020218"/>
    </source>
</evidence>
<evidence type="ECO:0000256" key="3">
    <source>
        <dbReference type="ARBA" id="ARBA00022989"/>
    </source>
</evidence>
<evidence type="ECO:0000256" key="5">
    <source>
        <dbReference type="SAM" id="MobiDB-lite"/>
    </source>
</evidence>
<feature type="transmembrane region" description="Helical" evidence="6">
    <location>
        <begin position="145"/>
        <end position="165"/>
    </location>
</feature>
<feature type="transmembrane region" description="Helical" evidence="6">
    <location>
        <begin position="216"/>
        <end position="234"/>
    </location>
</feature>
<feature type="transmembrane region" description="Helical" evidence="6">
    <location>
        <begin position="186"/>
        <end position="204"/>
    </location>
</feature>
<evidence type="ECO:0000256" key="1">
    <source>
        <dbReference type="ARBA" id="ARBA00004141"/>
    </source>
</evidence>
<dbReference type="Proteomes" id="UP000020218">
    <property type="component" value="Unassembled WGS sequence"/>
</dbReference>
<evidence type="ECO:0000256" key="6">
    <source>
        <dbReference type="SAM" id="Phobius"/>
    </source>
</evidence>
<dbReference type="AlphaFoldDB" id="A0A011MXA3"/>
<evidence type="ECO:0000259" key="7">
    <source>
        <dbReference type="Pfam" id="PF00892"/>
    </source>
</evidence>
<sequence length="326" mass="33848">MSHGRAVSLMILVTLLWSIAGVVARHLDSAQSFEVTFWRSLFNALALGCALSLLRGRRLWRSLLDGGWPLWCSGFCWAVMFTAFMLAITLTSVANVLVAMAIGPLMTALFARLFLQHRLPARTWLAIAVAGGGIAWMFGQEAATGLSLTGSIVALAVPVAAALNFTTLQHVGHRRSSAAAALPLDMLPAVFIGAVLSAACTLPLAHPLQATPHDLALLALLGVVQLAVPCLLVVRLSRELAAPEIALLGLLEVVFGVTWAWLGAGEQPGGSTLTGGALVLAALVGNEVLALRSAAGRVPPGAGGDSPATRGGRAGIRFPAAGDRRP</sequence>
<keyword evidence="4 6" id="KW-0472">Membrane</keyword>
<dbReference type="GO" id="GO:0016020">
    <property type="term" value="C:membrane"/>
    <property type="evidence" value="ECO:0007669"/>
    <property type="project" value="UniProtKB-SubCell"/>
</dbReference>
<name>A0A011MXA3_9PROT</name>
<feature type="transmembrane region" description="Helical" evidence="6">
    <location>
        <begin position="68"/>
        <end position="90"/>
    </location>
</feature>
<keyword evidence="9" id="KW-1185">Reference proteome</keyword>
<keyword evidence="3 6" id="KW-1133">Transmembrane helix</keyword>
<gene>
    <name evidence="8" type="ORF">AW08_02293</name>
</gene>
<evidence type="ECO:0000313" key="8">
    <source>
        <dbReference type="EMBL" id="EXI67191.1"/>
    </source>
</evidence>
<comment type="subcellular location">
    <subcellularLocation>
        <location evidence="1">Membrane</location>
        <topology evidence="1">Multi-pass membrane protein</topology>
    </subcellularLocation>
</comment>
<dbReference type="InterPro" id="IPR037185">
    <property type="entry name" value="EmrE-like"/>
</dbReference>
<comment type="caution">
    <text evidence="8">The sequence shown here is derived from an EMBL/GenBank/DDBJ whole genome shotgun (WGS) entry which is preliminary data.</text>
</comment>
<dbReference type="PATRIC" id="fig|1454001.3.peg.2297"/>
<dbReference type="Pfam" id="PF00892">
    <property type="entry name" value="EamA"/>
    <property type="match status" value="1"/>
</dbReference>
<dbReference type="PANTHER" id="PTHR22911:SF6">
    <property type="entry name" value="SOLUTE CARRIER FAMILY 35 MEMBER G1"/>
    <property type="match status" value="1"/>
</dbReference>
<evidence type="ECO:0000256" key="4">
    <source>
        <dbReference type="ARBA" id="ARBA00023136"/>
    </source>
</evidence>
<dbReference type="PANTHER" id="PTHR22911">
    <property type="entry name" value="ACYL-MALONYL CONDENSING ENZYME-RELATED"/>
    <property type="match status" value="1"/>
</dbReference>
<feature type="transmembrane region" description="Helical" evidence="6">
    <location>
        <begin position="122"/>
        <end position="139"/>
    </location>
</feature>
<proteinExistence type="predicted"/>
<dbReference type="InterPro" id="IPR000620">
    <property type="entry name" value="EamA_dom"/>
</dbReference>
<accession>A0A011MXA3</accession>
<evidence type="ECO:0000256" key="2">
    <source>
        <dbReference type="ARBA" id="ARBA00022692"/>
    </source>
</evidence>
<reference evidence="8" key="1">
    <citation type="submission" date="2014-02" db="EMBL/GenBank/DDBJ databases">
        <title>Expanding our view of genomic diversity in Candidatus Accumulibacter clades.</title>
        <authorList>
            <person name="Skennerton C.T."/>
            <person name="Barr J.J."/>
            <person name="Slater F.R."/>
            <person name="Bond P.L."/>
            <person name="Tyson G.W."/>
        </authorList>
    </citation>
    <scope>NUCLEOTIDE SEQUENCE [LARGE SCALE GENOMIC DNA]</scope>
</reference>
<organism evidence="8 9">
    <name type="scientific">Candidatus Accumulibacter adjunctus</name>
    <dbReference type="NCBI Taxonomy" id="1454001"/>
    <lineage>
        <taxon>Bacteria</taxon>
        <taxon>Pseudomonadati</taxon>
        <taxon>Pseudomonadota</taxon>
        <taxon>Betaproteobacteria</taxon>
        <taxon>Candidatus Accumulibacter</taxon>
    </lineage>
</organism>
<feature type="transmembrane region" description="Helical" evidence="6">
    <location>
        <begin position="96"/>
        <end position="115"/>
    </location>
</feature>
<dbReference type="EMBL" id="JFAX01000012">
    <property type="protein sequence ID" value="EXI67191.1"/>
    <property type="molecule type" value="Genomic_DNA"/>
</dbReference>
<feature type="domain" description="EamA" evidence="7">
    <location>
        <begin position="6"/>
        <end position="138"/>
    </location>
</feature>